<evidence type="ECO:0000256" key="12">
    <source>
        <dbReference type="SAM" id="Phobius"/>
    </source>
</evidence>
<dbReference type="GO" id="GO:0005509">
    <property type="term" value="F:calcium ion binding"/>
    <property type="evidence" value="ECO:0007669"/>
    <property type="project" value="InterPro"/>
</dbReference>
<evidence type="ECO:0000256" key="2">
    <source>
        <dbReference type="ARBA" id="ARBA00012148"/>
    </source>
</evidence>
<keyword evidence="3" id="KW-1201">Platelet aggregation inhibiting toxin</keyword>
<evidence type="ECO:0000313" key="15">
    <source>
        <dbReference type="Proteomes" id="UP000675881"/>
    </source>
</evidence>
<comment type="similarity">
    <text evidence="8">Belongs to the apyrase family.</text>
</comment>
<dbReference type="GO" id="GO:0030166">
    <property type="term" value="P:proteoglycan biosynthetic process"/>
    <property type="evidence" value="ECO:0007669"/>
    <property type="project" value="TreeGrafter"/>
</dbReference>
<dbReference type="EMBL" id="HG994580">
    <property type="protein sequence ID" value="CAF2759836.1"/>
    <property type="molecule type" value="Genomic_DNA"/>
</dbReference>
<keyword evidence="6 11" id="KW-0106">Calcium</keyword>
<reference evidence="14" key="1">
    <citation type="submission" date="2014-05" db="EMBL/GenBank/DDBJ databases">
        <authorList>
            <person name="Chronopoulou M."/>
        </authorList>
    </citation>
    <scope>NUCLEOTIDE SEQUENCE</scope>
    <source>
        <tissue evidence="14">Whole organism</tissue>
    </source>
</reference>
<evidence type="ECO:0000256" key="9">
    <source>
        <dbReference type="ARBA" id="ARBA00047297"/>
    </source>
</evidence>
<keyword evidence="7" id="KW-1199">Hemostasis impairing toxin</keyword>
<keyword evidence="5 13" id="KW-0378">Hydrolase</keyword>
<proteinExistence type="inferred from homology"/>
<evidence type="ECO:0000313" key="13">
    <source>
        <dbReference type="EMBL" id="CAF2759836.1"/>
    </source>
</evidence>
<reference evidence="13" key="2">
    <citation type="submission" date="2021-02" db="EMBL/GenBank/DDBJ databases">
        <authorList>
            <person name="Bekaert M."/>
        </authorList>
    </citation>
    <scope>NUCLEOTIDE SEQUENCE</scope>
    <source>
        <strain evidence="13">IoA-00</strain>
    </source>
</reference>
<dbReference type="Pfam" id="PF06079">
    <property type="entry name" value="Apyrase"/>
    <property type="match status" value="1"/>
</dbReference>
<comment type="cofactor">
    <cofactor evidence="1 11">
        <name>Ca(2+)</name>
        <dbReference type="ChEBI" id="CHEBI:29108"/>
    </cofactor>
</comment>
<accession>A0A0K2UD51</accession>
<feature type="binding site" evidence="11">
    <location>
        <position position="340"/>
    </location>
    <ligand>
        <name>Ca(2+)</name>
        <dbReference type="ChEBI" id="CHEBI:29108"/>
    </ligand>
</feature>
<evidence type="ECO:0000256" key="6">
    <source>
        <dbReference type="ARBA" id="ARBA00022837"/>
    </source>
</evidence>
<keyword evidence="15" id="KW-1185">Reference proteome</keyword>
<organism evidence="14">
    <name type="scientific">Lepeophtheirus salmonis</name>
    <name type="common">Salmon louse</name>
    <name type="synonym">Caligus salmonis</name>
    <dbReference type="NCBI Taxonomy" id="72036"/>
    <lineage>
        <taxon>Eukaryota</taxon>
        <taxon>Metazoa</taxon>
        <taxon>Ecdysozoa</taxon>
        <taxon>Arthropoda</taxon>
        <taxon>Crustacea</taxon>
        <taxon>Multicrustacea</taxon>
        <taxon>Hexanauplia</taxon>
        <taxon>Copepoda</taxon>
        <taxon>Siphonostomatoida</taxon>
        <taxon>Caligidae</taxon>
        <taxon>Lepeophtheirus</taxon>
    </lineage>
</organism>
<dbReference type="OrthoDB" id="25028at2759"/>
<dbReference type="InterPro" id="IPR036258">
    <property type="entry name" value="Apyrase_sf"/>
</dbReference>
<evidence type="ECO:0000256" key="8">
    <source>
        <dbReference type="ARBA" id="ARBA00025738"/>
    </source>
</evidence>
<dbReference type="GO" id="GO:0045134">
    <property type="term" value="F:UDP phosphatase activity"/>
    <property type="evidence" value="ECO:0007669"/>
    <property type="project" value="TreeGrafter"/>
</dbReference>
<comment type="catalytic activity">
    <reaction evidence="9">
        <text>a ribonucleoside 5'-triphosphate + 2 H2O = a ribonucleoside 5'-phosphate + 2 phosphate + 2 H(+)</text>
        <dbReference type="Rhea" id="RHEA:36795"/>
        <dbReference type="ChEBI" id="CHEBI:15377"/>
        <dbReference type="ChEBI" id="CHEBI:15378"/>
        <dbReference type="ChEBI" id="CHEBI:43474"/>
        <dbReference type="ChEBI" id="CHEBI:58043"/>
        <dbReference type="ChEBI" id="CHEBI:61557"/>
        <dbReference type="EC" id="3.6.1.5"/>
    </reaction>
    <physiologicalReaction direction="left-to-right" evidence="9">
        <dbReference type="Rhea" id="RHEA:36796"/>
    </physiologicalReaction>
</comment>
<keyword evidence="12" id="KW-0472">Membrane</keyword>
<name>A0A0K2UD51_LEPSM</name>
<dbReference type="GO" id="GO:0004050">
    <property type="term" value="F:apyrase activity"/>
    <property type="evidence" value="ECO:0007669"/>
    <property type="project" value="UniProtKB-EC"/>
</dbReference>
<feature type="transmembrane region" description="Helical" evidence="12">
    <location>
        <begin position="37"/>
        <end position="56"/>
    </location>
</feature>
<protein>
    <recommendedName>
        <fullName evidence="10">Apyrase</fullName>
        <ecNumber evidence="2">3.6.1.5</ecNumber>
    </recommendedName>
</protein>
<evidence type="ECO:0000256" key="1">
    <source>
        <dbReference type="ARBA" id="ARBA00001913"/>
    </source>
</evidence>
<feature type="binding site" evidence="11">
    <location>
        <position position="391"/>
    </location>
    <ligand>
        <name>Ca(2+)</name>
        <dbReference type="ChEBI" id="CHEBI:29108"/>
    </ligand>
</feature>
<dbReference type="SUPFAM" id="SSF101887">
    <property type="entry name" value="Apyrase"/>
    <property type="match status" value="1"/>
</dbReference>
<gene>
    <name evidence="13" type="ORF">LSAA_1424</name>
</gene>
<dbReference type="GO" id="GO:0004382">
    <property type="term" value="F:GDP phosphatase activity"/>
    <property type="evidence" value="ECO:0007669"/>
    <property type="project" value="TreeGrafter"/>
</dbReference>
<dbReference type="Gene3D" id="2.120.10.100">
    <property type="entry name" value="Apyrase"/>
    <property type="match status" value="1"/>
</dbReference>
<dbReference type="Proteomes" id="UP000675881">
    <property type="component" value="Chromosome 1"/>
</dbReference>
<sequence>MKKRSGEEKGMRQRSWVATPPKVRMGTTSIVCRSPGILFFGIFCLFFLLFFYSYLFPKKSTEDAHTSSVTRSQYYNHTYPISPSFHSHDGDIRYRIGIIADLDTNSKNGSDSWRSFFKSGYLTQIGIGKYGVKFDEDFTEVRSKLNYGGRGMELSELVVFNGGLYSCDDRTGVIYKLSITSKGVQPIAWVILPDGNGNEVKGFKCEWMTVKDEYLFVGGLGKEWTTPNGVVLNHNPMYIKKISMNGEVEHIKWVDEYLAVRGAAGITAPGYMIHEAVEWSPVHEKWFFLPRRASKDKYDDVVDEVKGTNFLLKMNSNDLGIEVLRVGRSEKIEFPSHGFSSFKFIPGSRDRHILALKSEEYKGSITSYITVIDYEGNILMPETKIGNYKFEGIEFI</sequence>
<keyword evidence="7" id="KW-0800">Toxin</keyword>
<feature type="binding site" evidence="11">
    <location>
        <position position="156"/>
    </location>
    <ligand>
        <name>Ca(2+)</name>
        <dbReference type="ChEBI" id="CHEBI:29108"/>
    </ligand>
</feature>
<dbReference type="PANTHER" id="PTHR13023">
    <property type="entry name" value="APYRASE"/>
    <property type="match status" value="1"/>
</dbReference>
<feature type="binding site" evidence="11">
    <location>
        <position position="155"/>
    </location>
    <ligand>
        <name>Ca(2+)</name>
        <dbReference type="ChEBI" id="CHEBI:29108"/>
    </ligand>
</feature>
<keyword evidence="12" id="KW-1133">Transmembrane helix</keyword>
<evidence type="ECO:0000313" key="14">
    <source>
        <dbReference type="EMBL" id="CDW35646.1"/>
    </source>
</evidence>
<dbReference type="EC" id="3.6.1.5" evidence="2"/>
<evidence type="ECO:0000256" key="10">
    <source>
        <dbReference type="ARBA" id="ARBA00074431"/>
    </source>
</evidence>
<evidence type="ECO:0000256" key="3">
    <source>
        <dbReference type="ARBA" id="ARBA00022442"/>
    </source>
</evidence>
<evidence type="ECO:0000256" key="7">
    <source>
        <dbReference type="ARBA" id="ARBA00023240"/>
    </source>
</evidence>
<dbReference type="PANTHER" id="PTHR13023:SF3">
    <property type="entry name" value="SOLUBLE CALCIUM-ACTIVATED NUCLEOTIDASE 1"/>
    <property type="match status" value="1"/>
</dbReference>
<dbReference type="EMBL" id="HACA01018285">
    <property type="protein sequence ID" value="CDW35646.1"/>
    <property type="molecule type" value="Transcribed_RNA"/>
</dbReference>
<dbReference type="FunFam" id="2.120.10.100:FF:000001">
    <property type="entry name" value="Soluble calcium-activated nucleotidase 1"/>
    <property type="match status" value="1"/>
</dbReference>
<dbReference type="InterPro" id="IPR009283">
    <property type="entry name" value="Apyrase"/>
</dbReference>
<keyword evidence="4 11" id="KW-0479">Metal-binding</keyword>
<feature type="binding site" evidence="11">
    <location>
        <position position="206"/>
    </location>
    <ligand>
        <name>Ca(2+)</name>
        <dbReference type="ChEBI" id="CHEBI:29108"/>
    </ligand>
</feature>
<keyword evidence="12" id="KW-0812">Transmembrane</keyword>
<dbReference type="AlphaFoldDB" id="A0A0K2UD51"/>
<evidence type="ECO:0000256" key="4">
    <source>
        <dbReference type="ARBA" id="ARBA00022723"/>
    </source>
</evidence>
<feature type="binding site" evidence="11">
    <location>
        <position position="275"/>
    </location>
    <ligand>
        <name>Ca(2+)</name>
        <dbReference type="ChEBI" id="CHEBI:29108"/>
    </ligand>
</feature>
<evidence type="ECO:0000256" key="11">
    <source>
        <dbReference type="PIRSR" id="PIRSR609283-1"/>
    </source>
</evidence>
<evidence type="ECO:0000256" key="5">
    <source>
        <dbReference type="ARBA" id="ARBA00022801"/>
    </source>
</evidence>